<dbReference type="Proteomes" id="UP000076577">
    <property type="component" value="Unassembled WGS sequence"/>
</dbReference>
<dbReference type="PATRIC" id="fig|989403.3.peg.1949"/>
<organism evidence="1 2">
    <name type="scientific">Pseudovibrio axinellae</name>
    <dbReference type="NCBI Taxonomy" id="989403"/>
    <lineage>
        <taxon>Bacteria</taxon>
        <taxon>Pseudomonadati</taxon>
        <taxon>Pseudomonadota</taxon>
        <taxon>Alphaproteobacteria</taxon>
        <taxon>Hyphomicrobiales</taxon>
        <taxon>Stappiaceae</taxon>
        <taxon>Pseudovibrio</taxon>
    </lineage>
</organism>
<gene>
    <name evidence="1" type="ORF">PsAD2_01820</name>
</gene>
<protein>
    <submittedName>
        <fullName evidence="1">Uncharacterized protein</fullName>
    </submittedName>
</protein>
<sequence>MDILSPKAEAAGSNPAGCTIFFNDLESQSTLPNLALPAPPPSKLVNV</sequence>
<accession>A0A165Z628</accession>
<evidence type="ECO:0000313" key="1">
    <source>
        <dbReference type="EMBL" id="KZL19542.1"/>
    </source>
</evidence>
<reference evidence="1 2" key="1">
    <citation type="journal article" date="2016" name="Front. Microbiol.">
        <title>Comparative Genomic Analysis Reveals a Diverse Repertoire of Genes Involved in Prokaryote-Eukaryote Interactions within the Pseudovibrio Genus.</title>
        <authorList>
            <person name="Romano S."/>
            <person name="Fernandez-Guerra A."/>
            <person name="Reen F.J."/>
            <person name="Glockner F.O."/>
            <person name="Crowley S.P."/>
            <person name="O'Sullivan O."/>
            <person name="Cotter P.D."/>
            <person name="Adams C."/>
            <person name="Dobson A.D."/>
            <person name="O'Gara F."/>
        </authorList>
    </citation>
    <scope>NUCLEOTIDE SEQUENCE [LARGE SCALE GENOMIC DNA]</scope>
    <source>
        <strain evidence="1 2">Ad2</strain>
    </source>
</reference>
<name>A0A165Z628_9HYPH</name>
<proteinExistence type="predicted"/>
<dbReference type="EMBL" id="LMCB01000013">
    <property type="protein sequence ID" value="KZL19542.1"/>
    <property type="molecule type" value="Genomic_DNA"/>
</dbReference>
<dbReference type="AlphaFoldDB" id="A0A165Z628"/>
<keyword evidence="2" id="KW-1185">Reference proteome</keyword>
<comment type="caution">
    <text evidence="1">The sequence shown here is derived from an EMBL/GenBank/DDBJ whole genome shotgun (WGS) entry which is preliminary data.</text>
</comment>
<evidence type="ECO:0000313" key="2">
    <source>
        <dbReference type="Proteomes" id="UP000076577"/>
    </source>
</evidence>